<sequence>MAVTIVGLHSMTPTHLTITASGDGGPSSPADATNATHATIGPASPSPSPEPEPAPRYLTAAQAALAAVQARIATARAAEEEEHLPFLQAGFHVATRMLSRARLFRRMRRGMGGKPRAYVHARIERIIAEAAAAQDPEFEHAMLGGAEVFTTCHRMVCLRTTPTQWDHVFAAEIFQRKFYAFVRDFWAYDLIDNDFEVIPAELPPLWDVGS</sequence>
<gene>
    <name evidence="2" type="ORF">LOC62_02G003362</name>
</gene>
<evidence type="ECO:0000313" key="3">
    <source>
        <dbReference type="Proteomes" id="UP000827549"/>
    </source>
</evidence>
<accession>A0AAF0Y5R0</accession>
<organism evidence="2 3">
    <name type="scientific">Vanrija pseudolonga</name>
    <dbReference type="NCBI Taxonomy" id="143232"/>
    <lineage>
        <taxon>Eukaryota</taxon>
        <taxon>Fungi</taxon>
        <taxon>Dikarya</taxon>
        <taxon>Basidiomycota</taxon>
        <taxon>Agaricomycotina</taxon>
        <taxon>Tremellomycetes</taxon>
        <taxon>Trichosporonales</taxon>
        <taxon>Trichosporonaceae</taxon>
        <taxon>Vanrija</taxon>
    </lineage>
</organism>
<dbReference type="EMBL" id="CP086715">
    <property type="protein sequence ID" value="WOO79847.1"/>
    <property type="molecule type" value="Genomic_DNA"/>
</dbReference>
<protein>
    <submittedName>
        <fullName evidence="2">Uncharacterized protein</fullName>
    </submittedName>
</protein>
<keyword evidence="3" id="KW-1185">Reference proteome</keyword>
<evidence type="ECO:0000313" key="2">
    <source>
        <dbReference type="EMBL" id="WOO79847.1"/>
    </source>
</evidence>
<feature type="region of interest" description="Disordered" evidence="1">
    <location>
        <begin position="17"/>
        <end position="55"/>
    </location>
</feature>
<feature type="compositionally biased region" description="Pro residues" evidence="1">
    <location>
        <begin position="44"/>
        <end position="54"/>
    </location>
</feature>
<dbReference type="RefSeq" id="XP_062625879.1">
    <property type="nucleotide sequence ID" value="XM_062769895.1"/>
</dbReference>
<evidence type="ECO:0000256" key="1">
    <source>
        <dbReference type="SAM" id="MobiDB-lite"/>
    </source>
</evidence>
<dbReference type="Proteomes" id="UP000827549">
    <property type="component" value="Chromosome 2"/>
</dbReference>
<dbReference type="AlphaFoldDB" id="A0AAF0Y5R0"/>
<name>A0AAF0Y5R0_9TREE</name>
<dbReference type="GeneID" id="87806606"/>
<reference evidence="2" key="1">
    <citation type="submission" date="2023-10" db="EMBL/GenBank/DDBJ databases">
        <authorList>
            <person name="Noh H."/>
        </authorList>
    </citation>
    <scope>NUCLEOTIDE SEQUENCE</scope>
    <source>
        <strain evidence="2">DUCC4014</strain>
    </source>
</reference>
<proteinExistence type="predicted"/>